<organism evidence="1 2">
    <name type="scientific">Salmonella newport (strain SL254)</name>
    <dbReference type="NCBI Taxonomy" id="423368"/>
    <lineage>
        <taxon>Bacteria</taxon>
        <taxon>Pseudomonadati</taxon>
        <taxon>Pseudomonadota</taxon>
        <taxon>Gammaproteobacteria</taxon>
        <taxon>Enterobacterales</taxon>
        <taxon>Enterobacteriaceae</taxon>
        <taxon>Salmonella</taxon>
    </lineage>
</organism>
<accession>A0A0H3BN00</accession>
<protein>
    <submittedName>
        <fullName evidence="1">Uncharacterized protein</fullName>
    </submittedName>
</protein>
<evidence type="ECO:0000313" key="2">
    <source>
        <dbReference type="Proteomes" id="UP000008824"/>
    </source>
</evidence>
<proteinExistence type="predicted"/>
<evidence type="ECO:0000313" key="1">
    <source>
        <dbReference type="EMBL" id="ACF62248.1"/>
    </source>
</evidence>
<reference evidence="1 2" key="1">
    <citation type="journal article" date="2011" name="J. Bacteriol.">
        <title>Comparative genomics of 28 Salmonella enterica isolates: evidence for CRISPR-mediated adaptive sublineage evolution.</title>
        <authorList>
            <person name="Fricke W.F."/>
            <person name="Mammel M.K."/>
            <person name="McDermott P.F."/>
            <person name="Tartera C."/>
            <person name="White D.G."/>
            <person name="Leclerc J.E."/>
            <person name="Ravel J."/>
            <person name="Cebula T.A."/>
        </authorList>
    </citation>
    <scope>NUCLEOTIDE SEQUENCE [LARGE SCALE GENOMIC DNA]</scope>
    <source>
        <strain evidence="1 2">SL254</strain>
    </source>
</reference>
<dbReference type="EMBL" id="CP001113">
    <property type="protein sequence ID" value="ACF62248.1"/>
    <property type="molecule type" value="Genomic_DNA"/>
</dbReference>
<dbReference type="AlphaFoldDB" id="A0A0H3BN00"/>
<gene>
    <name evidence="1" type="ordered locus">SNSL254_A2181</name>
</gene>
<dbReference type="HOGENOM" id="CLU_3316694_0_0_6"/>
<name>A0A0H3BN00_SALNS</name>
<dbReference type="Proteomes" id="UP000008824">
    <property type="component" value="Chromosome"/>
</dbReference>
<dbReference type="KEGG" id="see:SNSL254_A2181"/>
<sequence length="39" mass="4413">MSPETFKKKQELTFTRLVCEGLPGFLISVILASECLQVR</sequence>